<dbReference type="RefSeq" id="WP_084275666.1">
    <property type="nucleotide sequence ID" value="NZ_AP026671.1"/>
</dbReference>
<proteinExistence type="predicted"/>
<dbReference type="GO" id="GO:0015920">
    <property type="term" value="P:lipopolysaccharide transport"/>
    <property type="evidence" value="ECO:0007669"/>
    <property type="project" value="TreeGrafter"/>
</dbReference>
<evidence type="ECO:0000256" key="5">
    <source>
        <dbReference type="ARBA" id="ARBA00023136"/>
    </source>
</evidence>
<feature type="transmembrane region" description="Helical" evidence="6">
    <location>
        <begin position="257"/>
        <end position="276"/>
    </location>
</feature>
<keyword evidence="4 6" id="KW-1133">Transmembrane helix</keyword>
<sequence>MRILSRYINDQFFSSTIAFFVPLFGIASLIFFIKLVSITALLQLSFFELIKLYIFTFPQILFFTLPVVFFAASVAMMHRLSFEYEMVALFSLAISPYQIIKHLGKLAAILSLFMLIFSLILMPQAKQLFKGFIVYKRAQAKLNIKPSEFGHKFGDWYLFIGNKEKDIYHNVTLYNHNFEGRENFILAQNAHLFNEKDGLALLLHNGNAYSYEKNELKEIHFEKMKIYDTGTGKIFHYTNPFDYWLISLKSKKRAFDFTLFVLFSLFPLFSLFYAGILGIGNPRFERKGVFIATLGIMALFFGIAFALAKAFTFYALLFLPLWLGIGALLFHKLIAKRY</sequence>
<feature type="transmembrane region" description="Helical" evidence="6">
    <location>
        <begin position="53"/>
        <end position="75"/>
    </location>
</feature>
<dbReference type="OrthoDB" id="5372422at2"/>
<protein>
    <submittedName>
        <fullName evidence="7">Lipopolysaccharide export system permease protein</fullName>
    </submittedName>
</protein>
<dbReference type="GO" id="GO:0043190">
    <property type="term" value="C:ATP-binding cassette (ABC) transporter complex"/>
    <property type="evidence" value="ECO:0007669"/>
    <property type="project" value="TreeGrafter"/>
</dbReference>
<organism evidence="7 8">
    <name type="scientific">Nitratiruptor tergarcus DSM 16512</name>
    <dbReference type="NCBI Taxonomy" id="1069081"/>
    <lineage>
        <taxon>Bacteria</taxon>
        <taxon>Pseudomonadati</taxon>
        <taxon>Campylobacterota</taxon>
        <taxon>Epsilonproteobacteria</taxon>
        <taxon>Nautiliales</taxon>
        <taxon>Nitratiruptoraceae</taxon>
        <taxon>Nitratiruptor</taxon>
    </lineage>
</organism>
<gene>
    <name evidence="7" type="ORF">SAMN05660197_1246</name>
</gene>
<evidence type="ECO:0000256" key="3">
    <source>
        <dbReference type="ARBA" id="ARBA00022692"/>
    </source>
</evidence>
<feature type="transmembrane region" description="Helical" evidence="6">
    <location>
        <begin position="288"/>
        <end position="307"/>
    </location>
</feature>
<feature type="transmembrane region" description="Helical" evidence="6">
    <location>
        <begin position="314"/>
        <end position="334"/>
    </location>
</feature>
<evidence type="ECO:0000313" key="8">
    <source>
        <dbReference type="Proteomes" id="UP000192602"/>
    </source>
</evidence>
<dbReference type="Proteomes" id="UP000192602">
    <property type="component" value="Unassembled WGS sequence"/>
</dbReference>
<evidence type="ECO:0000256" key="1">
    <source>
        <dbReference type="ARBA" id="ARBA00004651"/>
    </source>
</evidence>
<dbReference type="PANTHER" id="PTHR33529">
    <property type="entry name" value="SLR0882 PROTEIN-RELATED"/>
    <property type="match status" value="1"/>
</dbReference>
<feature type="transmembrane region" description="Helical" evidence="6">
    <location>
        <begin position="106"/>
        <end position="122"/>
    </location>
</feature>
<keyword evidence="5 6" id="KW-0472">Membrane</keyword>
<evidence type="ECO:0000313" key="7">
    <source>
        <dbReference type="EMBL" id="SMC09438.1"/>
    </source>
</evidence>
<accession>A0A1W1WSY9</accession>
<feature type="transmembrane region" description="Helical" evidence="6">
    <location>
        <begin position="12"/>
        <end position="33"/>
    </location>
</feature>
<evidence type="ECO:0000256" key="4">
    <source>
        <dbReference type="ARBA" id="ARBA00022989"/>
    </source>
</evidence>
<comment type="subcellular location">
    <subcellularLocation>
        <location evidence="1">Cell membrane</location>
        <topology evidence="1">Multi-pass membrane protein</topology>
    </subcellularLocation>
</comment>
<evidence type="ECO:0000256" key="6">
    <source>
        <dbReference type="SAM" id="Phobius"/>
    </source>
</evidence>
<name>A0A1W1WSY9_9BACT</name>
<keyword evidence="2" id="KW-1003">Cell membrane</keyword>
<reference evidence="8" key="1">
    <citation type="submission" date="2017-04" db="EMBL/GenBank/DDBJ databases">
        <authorList>
            <person name="Varghese N."/>
            <person name="Submissions S."/>
        </authorList>
    </citation>
    <scope>NUCLEOTIDE SEQUENCE [LARGE SCALE GENOMIC DNA]</scope>
    <source>
        <strain evidence="8">DSM 16512</strain>
    </source>
</reference>
<dbReference type="STRING" id="1069081.SAMN05660197_1246"/>
<dbReference type="Pfam" id="PF03739">
    <property type="entry name" value="LptF_LptG"/>
    <property type="match status" value="1"/>
</dbReference>
<dbReference type="EMBL" id="FWWZ01000001">
    <property type="protein sequence ID" value="SMC09438.1"/>
    <property type="molecule type" value="Genomic_DNA"/>
</dbReference>
<evidence type="ECO:0000256" key="2">
    <source>
        <dbReference type="ARBA" id="ARBA00022475"/>
    </source>
</evidence>
<keyword evidence="3 6" id="KW-0812">Transmembrane</keyword>
<dbReference type="InterPro" id="IPR005495">
    <property type="entry name" value="LptG/LptF_permease"/>
</dbReference>
<dbReference type="PANTHER" id="PTHR33529:SF7">
    <property type="entry name" value="LIPOPOLYSACCHARIDE EXPORT SYSTEM PERMEASE PROTEIN LPTF"/>
    <property type="match status" value="1"/>
</dbReference>
<keyword evidence="8" id="KW-1185">Reference proteome</keyword>
<dbReference type="AlphaFoldDB" id="A0A1W1WSY9"/>